<dbReference type="InterPro" id="IPR007627">
    <property type="entry name" value="RNA_pol_sigma70_r2"/>
</dbReference>
<dbReference type="InterPro" id="IPR036388">
    <property type="entry name" value="WH-like_DNA-bd_sf"/>
</dbReference>
<comment type="similarity">
    <text evidence="1">Belongs to the sigma-70 factor family. ECF subfamily.</text>
</comment>
<dbReference type="InterPro" id="IPR013324">
    <property type="entry name" value="RNA_pol_sigma_r3/r4-like"/>
</dbReference>
<evidence type="ECO:0000313" key="9">
    <source>
        <dbReference type="Proteomes" id="UP000277094"/>
    </source>
</evidence>
<dbReference type="InterPro" id="IPR013325">
    <property type="entry name" value="RNA_pol_sigma_r2"/>
</dbReference>
<name>A0A3N0DU67_9ACTN</name>
<evidence type="ECO:0000256" key="1">
    <source>
        <dbReference type="ARBA" id="ARBA00010641"/>
    </source>
</evidence>
<gene>
    <name evidence="8" type="ORF">EFL95_09115</name>
</gene>
<evidence type="ECO:0000256" key="2">
    <source>
        <dbReference type="ARBA" id="ARBA00023015"/>
    </source>
</evidence>
<dbReference type="PANTHER" id="PTHR43133:SF8">
    <property type="entry name" value="RNA POLYMERASE SIGMA FACTOR HI_1459-RELATED"/>
    <property type="match status" value="1"/>
</dbReference>
<dbReference type="PANTHER" id="PTHR43133">
    <property type="entry name" value="RNA POLYMERASE ECF-TYPE SIGMA FACTO"/>
    <property type="match status" value="1"/>
</dbReference>
<dbReference type="GO" id="GO:0006352">
    <property type="term" value="P:DNA-templated transcription initiation"/>
    <property type="evidence" value="ECO:0007669"/>
    <property type="project" value="InterPro"/>
</dbReference>
<protein>
    <submittedName>
        <fullName evidence="8">Sigma-70 family RNA polymerase sigma factor</fullName>
    </submittedName>
</protein>
<feature type="domain" description="RNA polymerase sigma-70 region 2" evidence="7">
    <location>
        <begin position="31"/>
        <end position="97"/>
    </location>
</feature>
<sequence>MTAPLGLPEASDAELVGLVLQADREAFAVVYDRYGPRLYDFAYSMLRQREDAADAVADSFVTFAEKLPQLREPDRLRPWLYAIVRSECLRRLKQRKRVSYGDDDQLAEIADSAMTPDEAAEQAALQKLVWDAAAGLADRDRALLDLHLRQGLEGSELGEAMGVSASNAYVMLNRLKGQVDKSLGALLVARLGREDCAELDKMLGSWDGSFSPLIRKRVARHIENCEICGERRKRMLSPWALLAGIPLFAAPAALRRRVLDDTQLVAYVEPGSGGAGAQAGGEAVPTVAPRRRGRLAAAGIAAVLLIGGAVYFWPSNDDATKSDDLIAGQPLGGGTPSVPTPTLPTPTLSSIPTPSLVPPTLVPPSATAATATAAAGALKLSTARIDLGRTRSSASFTVTNTGGTALSFLASTGTAAVTVSPASKILDPGASAKVSIVVKRGQLVEGPIDETISVTSGSLAAYVKLTGDNEIPPSVSAPRIGADSCNGSNRFYAVTVKASDVSAGVTSVKLIWSGAVSGSTQLTSSPTTWHGSLGPVTAIGTVTVRAVATDGRGNTTTSAPRTFTAGGPCPQ</sequence>
<evidence type="ECO:0000313" key="8">
    <source>
        <dbReference type="EMBL" id="RNL79177.1"/>
    </source>
</evidence>
<dbReference type="GO" id="GO:0005975">
    <property type="term" value="P:carbohydrate metabolic process"/>
    <property type="evidence" value="ECO:0007669"/>
    <property type="project" value="UniProtKB-ARBA"/>
</dbReference>
<feature type="compositionally biased region" description="Polar residues" evidence="6">
    <location>
        <begin position="552"/>
        <end position="561"/>
    </location>
</feature>
<evidence type="ECO:0000256" key="4">
    <source>
        <dbReference type="ARBA" id="ARBA00023125"/>
    </source>
</evidence>
<dbReference type="Gene3D" id="1.10.10.10">
    <property type="entry name" value="Winged helix-like DNA-binding domain superfamily/Winged helix DNA-binding domain"/>
    <property type="match status" value="1"/>
</dbReference>
<proteinExistence type="inferred from homology"/>
<dbReference type="Gene3D" id="2.60.40.10">
    <property type="entry name" value="Immunoglobulins"/>
    <property type="match status" value="2"/>
</dbReference>
<keyword evidence="2" id="KW-0805">Transcription regulation</keyword>
<dbReference type="AlphaFoldDB" id="A0A3N0DU67"/>
<evidence type="ECO:0000259" key="7">
    <source>
        <dbReference type="Pfam" id="PF04542"/>
    </source>
</evidence>
<evidence type="ECO:0000256" key="6">
    <source>
        <dbReference type="SAM" id="MobiDB-lite"/>
    </source>
</evidence>
<reference evidence="8 9" key="1">
    <citation type="submission" date="2018-11" db="EMBL/GenBank/DDBJ databases">
        <authorList>
            <person name="Li F."/>
        </authorList>
    </citation>
    <scope>NUCLEOTIDE SEQUENCE [LARGE SCALE GENOMIC DNA]</scope>
    <source>
        <strain evidence="8 9">KIS18-7</strain>
    </source>
</reference>
<dbReference type="InterPro" id="IPR014284">
    <property type="entry name" value="RNA_pol_sigma-70_dom"/>
</dbReference>
<dbReference type="RefSeq" id="WP_123233679.1">
    <property type="nucleotide sequence ID" value="NZ_RJSG01000002.1"/>
</dbReference>
<dbReference type="Proteomes" id="UP000277094">
    <property type="component" value="Unassembled WGS sequence"/>
</dbReference>
<comment type="caution">
    <text evidence="8">The sequence shown here is derived from an EMBL/GenBank/DDBJ whole genome shotgun (WGS) entry which is preliminary data.</text>
</comment>
<dbReference type="InterPro" id="IPR013783">
    <property type="entry name" value="Ig-like_fold"/>
</dbReference>
<dbReference type="GO" id="GO:0016987">
    <property type="term" value="F:sigma factor activity"/>
    <property type="evidence" value="ECO:0007669"/>
    <property type="project" value="UniProtKB-KW"/>
</dbReference>
<evidence type="ECO:0000256" key="3">
    <source>
        <dbReference type="ARBA" id="ARBA00023082"/>
    </source>
</evidence>
<keyword evidence="9" id="KW-1185">Reference proteome</keyword>
<dbReference type="GO" id="GO:0003677">
    <property type="term" value="F:DNA binding"/>
    <property type="evidence" value="ECO:0007669"/>
    <property type="project" value="UniProtKB-KW"/>
</dbReference>
<dbReference type="SUPFAM" id="SSF88946">
    <property type="entry name" value="Sigma2 domain of RNA polymerase sigma factors"/>
    <property type="match status" value="1"/>
</dbReference>
<organism evidence="8 9">
    <name type="scientific">Nocardioides marmorisolisilvae</name>
    <dbReference type="NCBI Taxonomy" id="1542737"/>
    <lineage>
        <taxon>Bacteria</taxon>
        <taxon>Bacillati</taxon>
        <taxon>Actinomycetota</taxon>
        <taxon>Actinomycetes</taxon>
        <taxon>Propionibacteriales</taxon>
        <taxon>Nocardioidaceae</taxon>
        <taxon>Nocardioides</taxon>
    </lineage>
</organism>
<keyword evidence="4" id="KW-0238">DNA-binding</keyword>
<dbReference type="InterPro" id="IPR039425">
    <property type="entry name" value="RNA_pol_sigma-70-like"/>
</dbReference>
<dbReference type="NCBIfam" id="TIGR02937">
    <property type="entry name" value="sigma70-ECF"/>
    <property type="match status" value="1"/>
</dbReference>
<dbReference type="Gene3D" id="1.10.1740.10">
    <property type="match status" value="1"/>
</dbReference>
<accession>A0A3N0DU67</accession>
<feature type="region of interest" description="Disordered" evidence="6">
    <location>
        <begin position="551"/>
        <end position="571"/>
    </location>
</feature>
<keyword evidence="3" id="KW-0731">Sigma factor</keyword>
<dbReference type="Pfam" id="PF04542">
    <property type="entry name" value="Sigma70_r2"/>
    <property type="match status" value="1"/>
</dbReference>
<evidence type="ECO:0000256" key="5">
    <source>
        <dbReference type="ARBA" id="ARBA00023163"/>
    </source>
</evidence>
<keyword evidence="5" id="KW-0804">Transcription</keyword>
<dbReference type="EMBL" id="RJSG01000002">
    <property type="protein sequence ID" value="RNL79177.1"/>
    <property type="molecule type" value="Genomic_DNA"/>
</dbReference>
<dbReference type="OrthoDB" id="8611574at2"/>
<dbReference type="SUPFAM" id="SSF88659">
    <property type="entry name" value="Sigma3 and sigma4 domains of RNA polymerase sigma factors"/>
    <property type="match status" value="1"/>
</dbReference>